<dbReference type="PANTHER" id="PTHR36933">
    <property type="entry name" value="SLL0788 PROTEIN"/>
    <property type="match status" value="1"/>
</dbReference>
<protein>
    <submittedName>
        <fullName evidence="3">DUF305 domain-containing protein</fullName>
    </submittedName>
</protein>
<feature type="signal peptide" evidence="1">
    <location>
        <begin position="1"/>
        <end position="25"/>
    </location>
</feature>
<keyword evidence="4" id="KW-1185">Reference proteome</keyword>
<comment type="caution">
    <text evidence="3">The sequence shown here is derived from an EMBL/GenBank/DDBJ whole genome shotgun (WGS) entry which is preliminary data.</text>
</comment>
<keyword evidence="1" id="KW-0732">Signal</keyword>
<evidence type="ECO:0000313" key="3">
    <source>
        <dbReference type="EMBL" id="MBS3647736.1"/>
    </source>
</evidence>
<evidence type="ECO:0000256" key="1">
    <source>
        <dbReference type="SAM" id="SignalP"/>
    </source>
</evidence>
<dbReference type="PANTHER" id="PTHR36933:SF1">
    <property type="entry name" value="SLL0788 PROTEIN"/>
    <property type="match status" value="1"/>
</dbReference>
<reference evidence="3" key="1">
    <citation type="submission" date="2021-04" db="EMBL/GenBank/DDBJ databases">
        <title>Pseudaminobacter soli sp. nov., isolated from paddy soil contaminated by heavy metals.</title>
        <authorList>
            <person name="Zhang K."/>
        </authorList>
    </citation>
    <scope>NUCLEOTIDE SEQUENCE</scope>
    <source>
        <strain evidence="3">19-2017</strain>
    </source>
</reference>
<sequence>MTRRLLIPVFLGAALAFGIAGATLAQTDHGGHAADPAGDAGAVAEAGYKRAMDAMHQQMQKLNYSGNPDIDFVRSMIPHHQAAVDMAKVLLVHGKDPEIRKLAQDVISSQEKEIDLMEAWLKANAPK</sequence>
<proteinExistence type="predicted"/>
<dbReference type="InterPro" id="IPR005183">
    <property type="entry name" value="DUF305_CopM-like"/>
</dbReference>
<organism evidence="3 4">
    <name type="scientific">Pseudaminobacter soli</name>
    <name type="common">ex Zhang et al. 2022</name>
    <dbReference type="NCBI Taxonomy" id="2831468"/>
    <lineage>
        <taxon>Bacteria</taxon>
        <taxon>Pseudomonadati</taxon>
        <taxon>Pseudomonadota</taxon>
        <taxon>Alphaproteobacteria</taxon>
        <taxon>Hyphomicrobiales</taxon>
        <taxon>Phyllobacteriaceae</taxon>
        <taxon>Pseudaminobacter</taxon>
    </lineage>
</organism>
<accession>A0A942I827</accession>
<gene>
    <name evidence="3" type="ORF">KEU06_03725</name>
</gene>
<dbReference type="EMBL" id="JAGWCR010000002">
    <property type="protein sequence ID" value="MBS3647736.1"/>
    <property type="molecule type" value="Genomic_DNA"/>
</dbReference>
<dbReference type="RefSeq" id="WP_188253307.1">
    <property type="nucleotide sequence ID" value="NZ_JABVCF010000002.1"/>
</dbReference>
<feature type="domain" description="DUF305" evidence="2">
    <location>
        <begin position="46"/>
        <end position="121"/>
    </location>
</feature>
<dbReference type="AlphaFoldDB" id="A0A942I827"/>
<evidence type="ECO:0000259" key="2">
    <source>
        <dbReference type="Pfam" id="PF03713"/>
    </source>
</evidence>
<dbReference type="InterPro" id="IPR012347">
    <property type="entry name" value="Ferritin-like"/>
</dbReference>
<dbReference type="Pfam" id="PF03713">
    <property type="entry name" value="DUF305"/>
    <property type="match status" value="1"/>
</dbReference>
<dbReference type="Proteomes" id="UP000680348">
    <property type="component" value="Unassembled WGS sequence"/>
</dbReference>
<evidence type="ECO:0000313" key="4">
    <source>
        <dbReference type="Proteomes" id="UP000680348"/>
    </source>
</evidence>
<name>A0A942I827_9HYPH</name>
<feature type="chain" id="PRO_5037460818" evidence="1">
    <location>
        <begin position="26"/>
        <end position="127"/>
    </location>
</feature>
<dbReference type="Gene3D" id="1.20.1260.10">
    <property type="match status" value="1"/>
</dbReference>